<dbReference type="InterPro" id="IPR029466">
    <property type="entry name" value="NAM-associated_C"/>
</dbReference>
<feature type="region of interest" description="Disordered" evidence="1">
    <location>
        <begin position="125"/>
        <end position="175"/>
    </location>
</feature>
<feature type="compositionally biased region" description="Polar residues" evidence="1">
    <location>
        <begin position="161"/>
        <end position="175"/>
    </location>
</feature>
<keyword evidence="4" id="KW-1185">Reference proteome</keyword>
<evidence type="ECO:0000313" key="3">
    <source>
        <dbReference type="EMBL" id="KNZ50909.1"/>
    </source>
</evidence>
<feature type="domain" description="No apical meristem-associated C-terminal" evidence="2">
    <location>
        <begin position="101"/>
        <end position="165"/>
    </location>
</feature>
<dbReference type="STRING" id="27349.A0A0L6UQV5"/>
<dbReference type="OrthoDB" id="2507178at2759"/>
<comment type="caution">
    <text evidence="3">The sequence shown here is derived from an EMBL/GenBank/DDBJ whole genome shotgun (WGS) entry which is preliminary data.</text>
</comment>
<protein>
    <recommendedName>
        <fullName evidence="2">No apical meristem-associated C-terminal domain-containing protein</fullName>
    </recommendedName>
</protein>
<dbReference type="Proteomes" id="UP000037035">
    <property type="component" value="Unassembled WGS sequence"/>
</dbReference>
<accession>A0A0L6UQV5</accession>
<proteinExistence type="predicted"/>
<dbReference type="VEuPathDB" id="FungiDB:VP01_4180g2"/>
<feature type="compositionally biased region" description="Polar residues" evidence="1">
    <location>
        <begin position="29"/>
        <end position="48"/>
    </location>
</feature>
<dbReference type="EMBL" id="LAVV01009258">
    <property type="protein sequence ID" value="KNZ50909.1"/>
    <property type="molecule type" value="Genomic_DNA"/>
</dbReference>
<evidence type="ECO:0000259" key="2">
    <source>
        <dbReference type="Pfam" id="PF14303"/>
    </source>
</evidence>
<sequence length="215" mass="24371">MDLQPHFSKSGKDLGSSLISFPKPDLDKNNNTQKTPTPSEEKTNNNIPKDNKHIKKLNPQLAFVVIGTNQTKGTFWERIHTLYLEIMEKAVEQVLFSVTGKAFTLDHCWGIFHHSPKWIKHLKEATGSNKSKKKENTPTLTPDILSTPKAAPSSDACNFPVESSSQPEKQKSFESFSNDMIMGKDLTEENLLKDWQMNSISNHSCFEKQYQGEFT</sequence>
<reference evidence="3 4" key="1">
    <citation type="submission" date="2015-08" db="EMBL/GenBank/DDBJ databases">
        <title>Next Generation Sequencing and Analysis of the Genome of Puccinia sorghi L Schw, the Causal Agent of Maize Common Rust.</title>
        <authorList>
            <person name="Rochi L."/>
            <person name="Burguener G."/>
            <person name="Darino M."/>
            <person name="Turjanski A."/>
            <person name="Kreff E."/>
            <person name="Dieguez M.J."/>
            <person name="Sacco F."/>
        </authorList>
    </citation>
    <scope>NUCLEOTIDE SEQUENCE [LARGE SCALE GENOMIC DNA]</scope>
    <source>
        <strain evidence="3 4">RO10H11247</strain>
    </source>
</reference>
<feature type="region of interest" description="Disordered" evidence="1">
    <location>
        <begin position="1"/>
        <end position="52"/>
    </location>
</feature>
<evidence type="ECO:0000256" key="1">
    <source>
        <dbReference type="SAM" id="MobiDB-lite"/>
    </source>
</evidence>
<dbReference type="AlphaFoldDB" id="A0A0L6UQV5"/>
<evidence type="ECO:0000313" key="4">
    <source>
        <dbReference type="Proteomes" id="UP000037035"/>
    </source>
</evidence>
<dbReference type="Pfam" id="PF14303">
    <property type="entry name" value="NAM-associated"/>
    <property type="match status" value="1"/>
</dbReference>
<name>A0A0L6UQV5_9BASI</name>
<organism evidence="3 4">
    <name type="scientific">Puccinia sorghi</name>
    <dbReference type="NCBI Taxonomy" id="27349"/>
    <lineage>
        <taxon>Eukaryota</taxon>
        <taxon>Fungi</taxon>
        <taxon>Dikarya</taxon>
        <taxon>Basidiomycota</taxon>
        <taxon>Pucciniomycotina</taxon>
        <taxon>Pucciniomycetes</taxon>
        <taxon>Pucciniales</taxon>
        <taxon>Pucciniaceae</taxon>
        <taxon>Puccinia</taxon>
    </lineage>
</organism>
<gene>
    <name evidence="3" type="ORF">VP01_4180g2</name>
</gene>